<dbReference type="STRING" id="644358.A0A0C4EC23"/>
<gene>
    <name evidence="2" type="ORF">MAPG_10236</name>
</gene>
<feature type="compositionally biased region" description="Basic residues" evidence="1">
    <location>
        <begin position="165"/>
        <end position="176"/>
    </location>
</feature>
<protein>
    <submittedName>
        <fullName evidence="2 3">Uncharacterized protein</fullName>
    </submittedName>
</protein>
<name>A0A0C4EC23_MAGP6</name>
<reference evidence="4" key="2">
    <citation type="submission" date="2010-05" db="EMBL/GenBank/DDBJ databases">
        <title>The genome sequence of Magnaporthe poae strain ATCC 64411.</title>
        <authorList>
            <person name="Ma L.-J."/>
            <person name="Dead R."/>
            <person name="Young S."/>
            <person name="Zeng Q."/>
            <person name="Koehrsen M."/>
            <person name="Alvarado L."/>
            <person name="Berlin A."/>
            <person name="Chapman S.B."/>
            <person name="Chen Z."/>
            <person name="Freedman E."/>
            <person name="Gellesch M."/>
            <person name="Goldberg J."/>
            <person name="Griggs A."/>
            <person name="Gujja S."/>
            <person name="Heilman E.R."/>
            <person name="Heiman D."/>
            <person name="Hepburn T."/>
            <person name="Howarth C."/>
            <person name="Jen D."/>
            <person name="Larson L."/>
            <person name="Mehta T."/>
            <person name="Neiman D."/>
            <person name="Pearson M."/>
            <person name="Roberts A."/>
            <person name="Saif S."/>
            <person name="Shea T."/>
            <person name="Shenoy N."/>
            <person name="Sisk P."/>
            <person name="Stolte C."/>
            <person name="Sykes S."/>
            <person name="Walk T."/>
            <person name="White J."/>
            <person name="Yandava C."/>
            <person name="Haas B."/>
            <person name="Nusbaum C."/>
            <person name="Birren B."/>
        </authorList>
    </citation>
    <scope>NUCLEOTIDE SEQUENCE [LARGE SCALE GENOMIC DNA]</scope>
    <source>
        <strain evidence="4">ATCC 64411 / 73-15</strain>
    </source>
</reference>
<reference evidence="2" key="1">
    <citation type="submission" date="2010-05" db="EMBL/GenBank/DDBJ databases">
        <title>The Genome Sequence of Magnaporthe poae strain ATCC 64411.</title>
        <authorList>
            <consortium name="The Broad Institute Genome Sequencing Platform"/>
            <consortium name="Broad Institute Genome Sequencing Center for Infectious Disease"/>
            <person name="Ma L.-J."/>
            <person name="Dead R."/>
            <person name="Young S."/>
            <person name="Zeng Q."/>
            <person name="Koehrsen M."/>
            <person name="Alvarado L."/>
            <person name="Berlin A."/>
            <person name="Chapman S.B."/>
            <person name="Chen Z."/>
            <person name="Freedman E."/>
            <person name="Gellesch M."/>
            <person name="Goldberg J."/>
            <person name="Griggs A."/>
            <person name="Gujja S."/>
            <person name="Heilman E.R."/>
            <person name="Heiman D."/>
            <person name="Hepburn T."/>
            <person name="Howarth C."/>
            <person name="Jen D."/>
            <person name="Larson L."/>
            <person name="Mehta T."/>
            <person name="Neiman D."/>
            <person name="Pearson M."/>
            <person name="Roberts A."/>
            <person name="Saif S."/>
            <person name="Shea T."/>
            <person name="Shenoy N."/>
            <person name="Sisk P."/>
            <person name="Stolte C."/>
            <person name="Sykes S."/>
            <person name="Walk T."/>
            <person name="White J."/>
            <person name="Yandava C."/>
            <person name="Haas B."/>
            <person name="Nusbaum C."/>
            <person name="Birren B."/>
        </authorList>
    </citation>
    <scope>NUCLEOTIDE SEQUENCE</scope>
    <source>
        <strain evidence="2">ATCC 64411</strain>
    </source>
</reference>
<reference evidence="2" key="3">
    <citation type="submission" date="2011-03" db="EMBL/GenBank/DDBJ databases">
        <title>Annotation of Magnaporthe poae ATCC 64411.</title>
        <authorList>
            <person name="Ma L.-J."/>
            <person name="Dead R."/>
            <person name="Young S.K."/>
            <person name="Zeng Q."/>
            <person name="Gargeya S."/>
            <person name="Fitzgerald M."/>
            <person name="Haas B."/>
            <person name="Abouelleil A."/>
            <person name="Alvarado L."/>
            <person name="Arachchi H.M."/>
            <person name="Berlin A."/>
            <person name="Brown A."/>
            <person name="Chapman S.B."/>
            <person name="Chen Z."/>
            <person name="Dunbar C."/>
            <person name="Freedman E."/>
            <person name="Gearin G."/>
            <person name="Gellesch M."/>
            <person name="Goldberg J."/>
            <person name="Griggs A."/>
            <person name="Gujja S."/>
            <person name="Heiman D."/>
            <person name="Howarth C."/>
            <person name="Larson L."/>
            <person name="Lui A."/>
            <person name="MacDonald P.J.P."/>
            <person name="Mehta T."/>
            <person name="Montmayeur A."/>
            <person name="Murphy C."/>
            <person name="Neiman D."/>
            <person name="Pearson M."/>
            <person name="Priest M."/>
            <person name="Roberts A."/>
            <person name="Saif S."/>
            <person name="Shea T."/>
            <person name="Shenoy N."/>
            <person name="Sisk P."/>
            <person name="Stolte C."/>
            <person name="Sykes S."/>
            <person name="Yandava C."/>
            <person name="Wortman J."/>
            <person name="Nusbaum C."/>
            <person name="Birren B."/>
        </authorList>
    </citation>
    <scope>NUCLEOTIDE SEQUENCE</scope>
    <source>
        <strain evidence="2">ATCC 64411</strain>
    </source>
</reference>
<dbReference type="eggNOG" id="ENOG502SIH1">
    <property type="taxonomic scope" value="Eukaryota"/>
</dbReference>
<sequence length="209" mass="22506">MAATQGIASDVLGFFRIRSPFGDPAVLTVPFITVSALVDYLRREATEEGRGPLDRRMKDRLVGSATRALATGGRSLRGAHIRPLLTGASAVACDGAIRPAHAVTDLGSLWGLARATTFGEPAISSGDPTDSIAFWAKEGHWPEDLFRLEDTLEMVPTMEHLLGRKKSLSNLSRKRSNSATSTTPSDQKPREAKRTLLATKGSFMDESAL</sequence>
<reference evidence="3" key="4">
    <citation type="journal article" date="2015" name="G3 (Bethesda)">
        <title>Genome sequences of three phytopathogenic species of the Magnaporthaceae family of fungi.</title>
        <authorList>
            <person name="Okagaki L.H."/>
            <person name="Nunes C.C."/>
            <person name="Sailsbery J."/>
            <person name="Clay B."/>
            <person name="Brown D."/>
            <person name="John T."/>
            <person name="Oh Y."/>
            <person name="Young N."/>
            <person name="Fitzgerald M."/>
            <person name="Haas B.J."/>
            <person name="Zeng Q."/>
            <person name="Young S."/>
            <person name="Adiconis X."/>
            <person name="Fan L."/>
            <person name="Levin J.Z."/>
            <person name="Mitchell T.K."/>
            <person name="Okubara P.A."/>
            <person name="Farman M.L."/>
            <person name="Kohn L.M."/>
            <person name="Birren B."/>
            <person name="Ma L.-J."/>
            <person name="Dean R.A."/>
        </authorList>
    </citation>
    <scope>NUCLEOTIDE SEQUENCE</scope>
    <source>
        <strain evidence="3">ATCC 64411 / 73-15</strain>
    </source>
</reference>
<dbReference type="AlphaFoldDB" id="A0A0C4EC23"/>
<proteinExistence type="predicted"/>
<dbReference type="VEuPathDB" id="FungiDB:MAPG_10236"/>
<organism evidence="3 4">
    <name type="scientific">Magnaporthiopsis poae (strain ATCC 64411 / 73-15)</name>
    <name type="common">Kentucky bluegrass fungus</name>
    <name type="synonym">Magnaporthe poae</name>
    <dbReference type="NCBI Taxonomy" id="644358"/>
    <lineage>
        <taxon>Eukaryota</taxon>
        <taxon>Fungi</taxon>
        <taxon>Dikarya</taxon>
        <taxon>Ascomycota</taxon>
        <taxon>Pezizomycotina</taxon>
        <taxon>Sordariomycetes</taxon>
        <taxon>Sordariomycetidae</taxon>
        <taxon>Magnaporthales</taxon>
        <taxon>Magnaporthaceae</taxon>
        <taxon>Magnaporthiopsis</taxon>
    </lineage>
</organism>
<dbReference type="EMBL" id="GL876977">
    <property type="protein sequence ID" value="KLU91719.1"/>
    <property type="molecule type" value="Genomic_DNA"/>
</dbReference>
<dbReference type="EnsemblFungi" id="MAPG_10236T0">
    <property type="protein sequence ID" value="MAPG_10236T0"/>
    <property type="gene ID" value="MAPG_10236"/>
</dbReference>
<evidence type="ECO:0000313" key="4">
    <source>
        <dbReference type="Proteomes" id="UP000011715"/>
    </source>
</evidence>
<accession>A0A0C4EC23</accession>
<dbReference type="Proteomes" id="UP000011715">
    <property type="component" value="Unassembled WGS sequence"/>
</dbReference>
<reference evidence="3" key="5">
    <citation type="submission" date="2015-06" db="UniProtKB">
        <authorList>
            <consortium name="EnsemblFungi"/>
        </authorList>
    </citation>
    <scope>IDENTIFICATION</scope>
    <source>
        <strain evidence="3">ATCC 64411</strain>
    </source>
</reference>
<feature type="region of interest" description="Disordered" evidence="1">
    <location>
        <begin position="165"/>
        <end position="209"/>
    </location>
</feature>
<dbReference type="OrthoDB" id="5132737at2759"/>
<keyword evidence="4" id="KW-1185">Reference proteome</keyword>
<evidence type="ECO:0000313" key="2">
    <source>
        <dbReference type="EMBL" id="KLU91719.1"/>
    </source>
</evidence>
<evidence type="ECO:0000256" key="1">
    <source>
        <dbReference type="SAM" id="MobiDB-lite"/>
    </source>
</evidence>
<evidence type="ECO:0000313" key="3">
    <source>
        <dbReference type="EnsemblFungi" id="MAPG_10236T0"/>
    </source>
</evidence>
<dbReference type="EMBL" id="ADBL01002634">
    <property type="status" value="NOT_ANNOTATED_CDS"/>
    <property type="molecule type" value="Genomic_DNA"/>
</dbReference>